<protein>
    <submittedName>
        <fullName evidence="2">Derlin</fullName>
    </submittedName>
</protein>
<accession>A0A2P2KEW4</accession>
<keyword evidence="1" id="KW-0812">Transmembrane</keyword>
<keyword evidence="1" id="KW-0472">Membrane</keyword>
<organism evidence="2">
    <name type="scientific">Rhizophora mucronata</name>
    <name type="common">Asiatic mangrove</name>
    <dbReference type="NCBI Taxonomy" id="61149"/>
    <lineage>
        <taxon>Eukaryota</taxon>
        <taxon>Viridiplantae</taxon>
        <taxon>Streptophyta</taxon>
        <taxon>Embryophyta</taxon>
        <taxon>Tracheophyta</taxon>
        <taxon>Spermatophyta</taxon>
        <taxon>Magnoliopsida</taxon>
        <taxon>eudicotyledons</taxon>
        <taxon>Gunneridae</taxon>
        <taxon>Pentapetalae</taxon>
        <taxon>rosids</taxon>
        <taxon>fabids</taxon>
        <taxon>Malpighiales</taxon>
        <taxon>Rhizophoraceae</taxon>
        <taxon>Rhizophora</taxon>
    </lineage>
</organism>
<evidence type="ECO:0000256" key="1">
    <source>
        <dbReference type="SAM" id="Phobius"/>
    </source>
</evidence>
<keyword evidence="1" id="KW-1133">Transmembrane helix</keyword>
<name>A0A2P2KEW4_RHIMU</name>
<dbReference type="AlphaFoldDB" id="A0A2P2KEW4"/>
<sequence length="69" mass="8038">MSTPAEYYRSLPPVSKTYGVACLMTTTAFYLGLYSPWSIALFYEDVIKRLQVHEFCLWIYLFGRVCRGN</sequence>
<dbReference type="EMBL" id="GGEC01023791">
    <property type="protein sequence ID" value="MBX04275.1"/>
    <property type="molecule type" value="Transcribed_RNA"/>
</dbReference>
<evidence type="ECO:0000313" key="2">
    <source>
        <dbReference type="EMBL" id="MBX04275.1"/>
    </source>
</evidence>
<proteinExistence type="predicted"/>
<reference evidence="2" key="1">
    <citation type="submission" date="2018-02" db="EMBL/GenBank/DDBJ databases">
        <title>Rhizophora mucronata_Transcriptome.</title>
        <authorList>
            <person name="Meera S.P."/>
            <person name="Sreeshan A."/>
            <person name="Augustine A."/>
        </authorList>
    </citation>
    <scope>NUCLEOTIDE SEQUENCE</scope>
    <source>
        <tissue evidence="2">Leaf</tissue>
    </source>
</reference>
<feature type="transmembrane region" description="Helical" evidence="1">
    <location>
        <begin position="18"/>
        <end position="43"/>
    </location>
</feature>